<name>A0A1I1I1P5_9BACT</name>
<gene>
    <name evidence="1" type="ORF">SAMN05421780_104175</name>
</gene>
<protein>
    <submittedName>
        <fullName evidence="1">Uncharacterized protein</fullName>
    </submittedName>
</protein>
<dbReference type="Proteomes" id="UP000199514">
    <property type="component" value="Unassembled WGS sequence"/>
</dbReference>
<evidence type="ECO:0000313" key="1">
    <source>
        <dbReference type="EMBL" id="SFC30227.1"/>
    </source>
</evidence>
<accession>A0A1I1I1P5</accession>
<evidence type="ECO:0000313" key="2">
    <source>
        <dbReference type="Proteomes" id="UP000199514"/>
    </source>
</evidence>
<reference evidence="1 2" key="1">
    <citation type="submission" date="2016-10" db="EMBL/GenBank/DDBJ databases">
        <authorList>
            <person name="de Groot N.N."/>
        </authorList>
    </citation>
    <scope>NUCLEOTIDE SEQUENCE [LARGE SCALE GENOMIC DNA]</scope>
    <source>
        <strain evidence="1 2">DSM 6793</strain>
    </source>
</reference>
<organism evidence="1 2">
    <name type="scientific">Flexibacter flexilis DSM 6793</name>
    <dbReference type="NCBI Taxonomy" id="927664"/>
    <lineage>
        <taxon>Bacteria</taxon>
        <taxon>Pseudomonadati</taxon>
        <taxon>Bacteroidota</taxon>
        <taxon>Cytophagia</taxon>
        <taxon>Cytophagales</taxon>
        <taxon>Flexibacteraceae</taxon>
        <taxon>Flexibacter</taxon>
    </lineage>
</organism>
<dbReference type="EMBL" id="FOLE01000004">
    <property type="protein sequence ID" value="SFC30227.1"/>
    <property type="molecule type" value="Genomic_DNA"/>
</dbReference>
<proteinExistence type="predicted"/>
<dbReference type="AlphaFoldDB" id="A0A1I1I1P5"/>
<keyword evidence="2" id="KW-1185">Reference proteome</keyword>
<sequence>MEKHCRRDIFETINPTFSNTFLCGYTRFGAKDMFLLLIFSQPNKNQNNPLYCN</sequence>